<dbReference type="InParanoid" id="A0A165Q7S9"/>
<evidence type="ECO:0000313" key="3">
    <source>
        <dbReference type="EMBL" id="KZW03208.1"/>
    </source>
</evidence>
<evidence type="ECO:0000259" key="2">
    <source>
        <dbReference type="Pfam" id="PF13638"/>
    </source>
</evidence>
<feature type="region of interest" description="Disordered" evidence="1">
    <location>
        <begin position="253"/>
        <end position="347"/>
    </location>
</feature>
<dbReference type="Proteomes" id="UP000077266">
    <property type="component" value="Unassembled WGS sequence"/>
</dbReference>
<accession>A0A165Q7S9</accession>
<protein>
    <recommendedName>
        <fullName evidence="2">PIN domain-containing protein</fullName>
    </recommendedName>
</protein>
<organism evidence="3 4">
    <name type="scientific">Exidia glandulosa HHB12029</name>
    <dbReference type="NCBI Taxonomy" id="1314781"/>
    <lineage>
        <taxon>Eukaryota</taxon>
        <taxon>Fungi</taxon>
        <taxon>Dikarya</taxon>
        <taxon>Basidiomycota</taxon>
        <taxon>Agaricomycotina</taxon>
        <taxon>Agaricomycetes</taxon>
        <taxon>Auriculariales</taxon>
        <taxon>Exidiaceae</taxon>
        <taxon>Exidia</taxon>
    </lineage>
</organism>
<evidence type="ECO:0000256" key="1">
    <source>
        <dbReference type="SAM" id="MobiDB-lite"/>
    </source>
</evidence>
<dbReference type="EMBL" id="KV425884">
    <property type="protein sequence ID" value="KZW03208.1"/>
    <property type="molecule type" value="Genomic_DNA"/>
</dbReference>
<name>A0A165Q7S9_EXIGL</name>
<feature type="region of interest" description="Disordered" evidence="1">
    <location>
        <begin position="33"/>
        <end position="84"/>
    </location>
</feature>
<dbReference type="InterPro" id="IPR002716">
    <property type="entry name" value="PIN_dom"/>
</dbReference>
<feature type="domain" description="PIN" evidence="2">
    <location>
        <begin position="91"/>
        <end position="170"/>
    </location>
</feature>
<dbReference type="STRING" id="1314781.A0A165Q7S9"/>
<dbReference type="Pfam" id="PF13638">
    <property type="entry name" value="PIN_4"/>
    <property type="match status" value="1"/>
</dbReference>
<sequence length="365" mass="38597">MSSPDALPANDGGTKIAMSRALGAAFLSHQVQELERAVASSPRRGTPRGRGRGAGPDTGRGGGRRNNHRKQGSEDTSGDDQATLPPNVSVIVLDASVLVHAPAQVKRWCKDDGAPDLVVPLEVLNTLDLLKKGTSLLAQRARGASRLLESFVGSNTRLRVQRDDAFLLWDDVLLTADDADALPPPEWLRRTLCCACWETTHNSARGSVLVAVVDSSPTTDVESAGRFDVRADGTLVKSWVPRVGLRILPVKGSSAPPTGRVAAGNMVPEKPLTPEPISAPVTVPRVRGKLFDPNASDSDAAHPTSPRRVIAPSSPMAILANSKRGGKRPGSGGHGGPPRKPMNVVAVKEPVRVVRLLARGEKLDP</sequence>
<gene>
    <name evidence="3" type="ORF">EXIGLDRAFT_725668</name>
</gene>
<proteinExistence type="predicted"/>
<dbReference type="AlphaFoldDB" id="A0A165Q7S9"/>
<dbReference type="Gene3D" id="3.40.50.1010">
    <property type="entry name" value="5'-nuclease"/>
    <property type="match status" value="1"/>
</dbReference>
<keyword evidence="4" id="KW-1185">Reference proteome</keyword>
<reference evidence="3 4" key="1">
    <citation type="journal article" date="2016" name="Mol. Biol. Evol.">
        <title>Comparative Genomics of Early-Diverging Mushroom-Forming Fungi Provides Insights into the Origins of Lignocellulose Decay Capabilities.</title>
        <authorList>
            <person name="Nagy L.G."/>
            <person name="Riley R."/>
            <person name="Tritt A."/>
            <person name="Adam C."/>
            <person name="Daum C."/>
            <person name="Floudas D."/>
            <person name="Sun H."/>
            <person name="Yadav J.S."/>
            <person name="Pangilinan J."/>
            <person name="Larsson K.H."/>
            <person name="Matsuura K."/>
            <person name="Barry K."/>
            <person name="Labutti K."/>
            <person name="Kuo R."/>
            <person name="Ohm R.A."/>
            <person name="Bhattacharya S.S."/>
            <person name="Shirouzu T."/>
            <person name="Yoshinaga Y."/>
            <person name="Martin F.M."/>
            <person name="Grigoriev I.V."/>
            <person name="Hibbett D.S."/>
        </authorList>
    </citation>
    <scope>NUCLEOTIDE SEQUENCE [LARGE SCALE GENOMIC DNA]</scope>
    <source>
        <strain evidence="3 4">HHB12029</strain>
    </source>
</reference>
<dbReference type="OrthoDB" id="69928at2759"/>
<feature type="compositionally biased region" description="Gly residues" evidence="1">
    <location>
        <begin position="52"/>
        <end position="61"/>
    </location>
</feature>
<evidence type="ECO:0000313" key="4">
    <source>
        <dbReference type="Proteomes" id="UP000077266"/>
    </source>
</evidence>